<dbReference type="PANTHER" id="PTHR43668">
    <property type="entry name" value="ALLANTOINASE"/>
    <property type="match status" value="1"/>
</dbReference>
<evidence type="ECO:0000256" key="5">
    <source>
        <dbReference type="ARBA" id="ARBA00011881"/>
    </source>
</evidence>
<evidence type="ECO:0000256" key="6">
    <source>
        <dbReference type="ARBA" id="ARBA00012863"/>
    </source>
</evidence>
<dbReference type="NCBIfam" id="TIGR03178">
    <property type="entry name" value="allantoinase"/>
    <property type="match status" value="1"/>
</dbReference>
<organism evidence="11 12">
    <name type="scientific">Alicyclobacillus mengziensis</name>
    <dbReference type="NCBI Taxonomy" id="2931921"/>
    <lineage>
        <taxon>Bacteria</taxon>
        <taxon>Bacillati</taxon>
        <taxon>Bacillota</taxon>
        <taxon>Bacilli</taxon>
        <taxon>Bacillales</taxon>
        <taxon>Alicyclobacillaceae</taxon>
        <taxon>Alicyclobacillus</taxon>
    </lineage>
</organism>
<feature type="domain" description="Amidohydrolase-related" evidence="10">
    <location>
        <begin position="50"/>
        <end position="438"/>
    </location>
</feature>
<evidence type="ECO:0000256" key="2">
    <source>
        <dbReference type="ARBA" id="ARBA00004968"/>
    </source>
</evidence>
<evidence type="ECO:0000256" key="3">
    <source>
        <dbReference type="ARBA" id="ARBA00008829"/>
    </source>
</evidence>
<evidence type="ECO:0000313" key="12">
    <source>
        <dbReference type="Proteomes" id="UP000663505"/>
    </source>
</evidence>
<dbReference type="InterPro" id="IPR011059">
    <property type="entry name" value="Metal-dep_hydrolase_composite"/>
</dbReference>
<comment type="subunit">
    <text evidence="5">Homotetramer.</text>
</comment>
<dbReference type="NCBIfam" id="TIGR00857">
    <property type="entry name" value="pyrC_multi"/>
    <property type="match status" value="1"/>
</dbReference>
<dbReference type="Gene3D" id="2.30.40.10">
    <property type="entry name" value="Urease, subunit C, domain 1"/>
    <property type="match status" value="1"/>
</dbReference>
<sequence>MDLVIRSNRIVTEDGYLNGVIAVNDGKIVGLHDASTEVEADTVIDAPGSVVLPGVIDTHTHIRYPGHPEREDFVTGTQAAAAGGITTLFEMPISTPGVRTAEIVRDRMKYAEESCLVDIGFYAGGGHQARAQYQPMADAGVVAYKIFLHRPQAGREHEFEGLYTIDDGYLYEDLKQLRKTGRLVCFHAENDDILEVARKELEETLRIDYGAHAESHPVIAEVEAVSRVILFAEDTGAMVGIKHVTSPHSAKLIKEAKQRGVPIVAETCPHYLFFSNDELLKYGPYAKINPPLRSAAERDGLWEYVLDGTIDYIGTDHAPFTVEEKERGKDNIFLAPSGIPGFEAELPLLLTAAADGKLDFLQLSKLTATNQSRIFRVDDRKGSIAVGKDADLAIVNPDVKWTLDHNTMVTKAKEIAKIYDGIEVQGQVETTLVRGTVVYDRGVFKANPGHGKVVTPR</sequence>
<dbReference type="Pfam" id="PF01979">
    <property type="entry name" value="Amidohydro_1"/>
    <property type="match status" value="1"/>
</dbReference>
<evidence type="ECO:0000259" key="10">
    <source>
        <dbReference type="Pfam" id="PF01979"/>
    </source>
</evidence>
<dbReference type="Proteomes" id="UP000663505">
    <property type="component" value="Chromosome"/>
</dbReference>
<dbReference type="Gene3D" id="3.20.20.140">
    <property type="entry name" value="Metal-dependent hydrolases"/>
    <property type="match status" value="1"/>
</dbReference>
<dbReference type="GO" id="GO:0006145">
    <property type="term" value="P:purine nucleobase catabolic process"/>
    <property type="evidence" value="ECO:0007669"/>
    <property type="project" value="TreeGrafter"/>
</dbReference>
<dbReference type="InterPro" id="IPR006680">
    <property type="entry name" value="Amidohydro-rel"/>
</dbReference>
<gene>
    <name evidence="11" type="primary">allB</name>
    <name evidence="11" type="ORF">JZ786_23990</name>
</gene>
<keyword evidence="12" id="KW-1185">Reference proteome</keyword>
<comment type="similarity">
    <text evidence="4">Belongs to the metallo-dependent hydrolases superfamily. Allantoinase family.</text>
</comment>
<reference evidence="11 12" key="1">
    <citation type="submission" date="2021-02" db="EMBL/GenBank/DDBJ databases">
        <title>Alicyclobacillus curvatus sp. nov. and Alicyclobacillus mengziensis sp. nov., two acidophilic bacteria isolated from acid mine drainage.</title>
        <authorList>
            <person name="Huang Y."/>
        </authorList>
    </citation>
    <scope>NUCLEOTIDE SEQUENCE [LARGE SCALE GENOMIC DNA]</scope>
    <source>
        <strain evidence="11 12">S30H14</strain>
    </source>
</reference>
<evidence type="ECO:0000256" key="8">
    <source>
        <dbReference type="ARBA" id="ARBA00022801"/>
    </source>
</evidence>
<dbReference type="AlphaFoldDB" id="A0A9X7W139"/>
<evidence type="ECO:0000313" key="11">
    <source>
        <dbReference type="EMBL" id="QSO47408.1"/>
    </source>
</evidence>
<dbReference type="FunFam" id="3.20.20.140:FF:000174">
    <property type="entry name" value="Dihydropyrimidinase-related protein 2"/>
    <property type="match status" value="1"/>
</dbReference>
<comment type="pathway">
    <text evidence="2">Nitrogen metabolism; (S)-allantoin degradation; allantoate from (S)-allantoin: step 1/1.</text>
</comment>
<dbReference type="EMBL" id="CP071182">
    <property type="protein sequence ID" value="QSO47408.1"/>
    <property type="molecule type" value="Genomic_DNA"/>
</dbReference>
<evidence type="ECO:0000256" key="7">
    <source>
        <dbReference type="ARBA" id="ARBA00022723"/>
    </source>
</evidence>
<comment type="cofactor">
    <cofactor evidence="1">
        <name>Zn(2+)</name>
        <dbReference type="ChEBI" id="CHEBI:29105"/>
    </cofactor>
</comment>
<dbReference type="KEGG" id="afx:JZ786_23990"/>
<dbReference type="InterPro" id="IPR017593">
    <property type="entry name" value="Allantoinase"/>
</dbReference>
<dbReference type="GO" id="GO:0005737">
    <property type="term" value="C:cytoplasm"/>
    <property type="evidence" value="ECO:0007669"/>
    <property type="project" value="TreeGrafter"/>
</dbReference>
<dbReference type="RefSeq" id="WP_206656759.1">
    <property type="nucleotide sequence ID" value="NZ_CP071182.1"/>
</dbReference>
<dbReference type="EC" id="3.5.2.5" evidence="6"/>
<evidence type="ECO:0000256" key="4">
    <source>
        <dbReference type="ARBA" id="ARBA00010368"/>
    </source>
</evidence>
<dbReference type="GO" id="GO:0004038">
    <property type="term" value="F:allantoinase activity"/>
    <property type="evidence" value="ECO:0007669"/>
    <property type="project" value="UniProtKB-EC"/>
</dbReference>
<proteinExistence type="inferred from homology"/>
<dbReference type="SUPFAM" id="SSF51338">
    <property type="entry name" value="Composite domain of metallo-dependent hydrolases"/>
    <property type="match status" value="1"/>
</dbReference>
<keyword evidence="8 11" id="KW-0378">Hydrolase</keyword>
<protein>
    <recommendedName>
        <fullName evidence="6">allantoinase</fullName>
        <ecNumber evidence="6">3.5.2.5</ecNumber>
    </recommendedName>
</protein>
<dbReference type="SUPFAM" id="SSF51556">
    <property type="entry name" value="Metallo-dependent hydrolases"/>
    <property type="match status" value="1"/>
</dbReference>
<keyword evidence="9" id="KW-0862">Zinc</keyword>
<evidence type="ECO:0000256" key="9">
    <source>
        <dbReference type="ARBA" id="ARBA00022833"/>
    </source>
</evidence>
<comment type="similarity">
    <text evidence="3">Belongs to the metallo-dependent hydrolases superfamily. Hydantoinase/dihydropyrimidinase family.</text>
</comment>
<accession>A0A9X7W139</accession>
<dbReference type="PANTHER" id="PTHR43668:SF2">
    <property type="entry name" value="ALLANTOINASE"/>
    <property type="match status" value="1"/>
</dbReference>
<dbReference type="InterPro" id="IPR032466">
    <property type="entry name" value="Metal_Hydrolase"/>
</dbReference>
<dbReference type="InterPro" id="IPR050138">
    <property type="entry name" value="DHOase/Allantoinase_Hydrolase"/>
</dbReference>
<keyword evidence="7" id="KW-0479">Metal-binding</keyword>
<dbReference type="GO" id="GO:0050897">
    <property type="term" value="F:cobalt ion binding"/>
    <property type="evidence" value="ECO:0007669"/>
    <property type="project" value="InterPro"/>
</dbReference>
<evidence type="ECO:0000256" key="1">
    <source>
        <dbReference type="ARBA" id="ARBA00001947"/>
    </source>
</evidence>
<dbReference type="GO" id="GO:0000256">
    <property type="term" value="P:allantoin catabolic process"/>
    <property type="evidence" value="ECO:0007669"/>
    <property type="project" value="InterPro"/>
</dbReference>
<dbReference type="GO" id="GO:0008270">
    <property type="term" value="F:zinc ion binding"/>
    <property type="evidence" value="ECO:0007669"/>
    <property type="project" value="InterPro"/>
</dbReference>
<name>A0A9X7W139_9BACL</name>